<dbReference type="PANTHER" id="PTHR34220:SF7">
    <property type="entry name" value="SENSOR HISTIDINE KINASE YPDA"/>
    <property type="match status" value="1"/>
</dbReference>
<dbReference type="Proteomes" id="UP001168528">
    <property type="component" value="Unassembled WGS sequence"/>
</dbReference>
<comment type="caution">
    <text evidence="3">The sequence shown here is derived from an EMBL/GenBank/DDBJ whole genome shotgun (WGS) entry which is preliminary data.</text>
</comment>
<dbReference type="InterPro" id="IPR050640">
    <property type="entry name" value="Bact_2-comp_sensor_kinase"/>
</dbReference>
<keyword evidence="1" id="KW-0472">Membrane</keyword>
<keyword evidence="3" id="KW-0418">Kinase</keyword>
<evidence type="ECO:0000313" key="3">
    <source>
        <dbReference type="EMBL" id="MDO1449165.1"/>
    </source>
</evidence>
<evidence type="ECO:0000259" key="2">
    <source>
        <dbReference type="Pfam" id="PF06580"/>
    </source>
</evidence>
<feature type="domain" description="Signal transduction histidine kinase internal region" evidence="2">
    <location>
        <begin position="162"/>
        <end position="239"/>
    </location>
</feature>
<dbReference type="GO" id="GO:0016301">
    <property type="term" value="F:kinase activity"/>
    <property type="evidence" value="ECO:0007669"/>
    <property type="project" value="UniProtKB-KW"/>
</dbReference>
<gene>
    <name evidence="3" type="ORF">Q0590_23005</name>
</gene>
<accession>A0ABT8RAN5</accession>
<feature type="transmembrane region" description="Helical" evidence="1">
    <location>
        <begin position="85"/>
        <end position="110"/>
    </location>
</feature>
<dbReference type="PANTHER" id="PTHR34220">
    <property type="entry name" value="SENSOR HISTIDINE KINASE YPDA"/>
    <property type="match status" value="1"/>
</dbReference>
<feature type="transmembrane region" description="Helical" evidence="1">
    <location>
        <begin position="122"/>
        <end position="141"/>
    </location>
</feature>
<organism evidence="3 4">
    <name type="scientific">Rhodocytophaga aerolata</name>
    <dbReference type="NCBI Taxonomy" id="455078"/>
    <lineage>
        <taxon>Bacteria</taxon>
        <taxon>Pseudomonadati</taxon>
        <taxon>Bacteroidota</taxon>
        <taxon>Cytophagia</taxon>
        <taxon>Cytophagales</taxon>
        <taxon>Rhodocytophagaceae</taxon>
        <taxon>Rhodocytophaga</taxon>
    </lineage>
</organism>
<protein>
    <submittedName>
        <fullName evidence="3">Histidine kinase</fullName>
    </submittedName>
</protein>
<keyword evidence="1" id="KW-1133">Transmembrane helix</keyword>
<dbReference type="Pfam" id="PF06580">
    <property type="entry name" value="His_kinase"/>
    <property type="match status" value="1"/>
</dbReference>
<evidence type="ECO:0000256" key="1">
    <source>
        <dbReference type="SAM" id="Phobius"/>
    </source>
</evidence>
<feature type="transmembrane region" description="Helical" evidence="1">
    <location>
        <begin position="42"/>
        <end position="64"/>
    </location>
</feature>
<sequence>MKQLFIHNAYFRILCPPVYGLVVYVLVLLVFDSVGQITENFFSQEVLLCIVLTYLLSESLRLMIDMVNRYLPAEKDIKILTATQLAVNMLCSLTVISGGVAIYFYFIVGYSTFQVELLTLNSIYLLTTFLYTLLYLSIYFLQKHSTEKLTQETALRKKMEHQLQQLKQEVNPGLLYNSLETLISLVQQDAGMAEIFIDRLSSLYRYTLDHRHKELIALEKELHALQDMAYLYNHKFEGKIKVTICIAEEEQALLLLPGSLPELMENSILSTIMHPGFVLAVDVYVEDSFVVLHYPSNNRLLLHNPVQETIHRLSQTYSFFTDKRVVYQPSQVECIIKLPLLQEHPVVDNRTHSLTEKPQVIHQS</sequence>
<feature type="transmembrane region" description="Helical" evidence="1">
    <location>
        <begin position="9"/>
        <end position="30"/>
    </location>
</feature>
<keyword evidence="1" id="KW-0812">Transmembrane</keyword>
<evidence type="ECO:0000313" key="4">
    <source>
        <dbReference type="Proteomes" id="UP001168528"/>
    </source>
</evidence>
<proteinExistence type="predicted"/>
<dbReference type="InterPro" id="IPR010559">
    <property type="entry name" value="Sig_transdc_His_kin_internal"/>
</dbReference>
<dbReference type="RefSeq" id="WP_302039966.1">
    <property type="nucleotide sequence ID" value="NZ_JAUKPO010000016.1"/>
</dbReference>
<name>A0ABT8RAN5_9BACT</name>
<reference evidence="3" key="1">
    <citation type="submission" date="2023-07" db="EMBL/GenBank/DDBJ databases">
        <title>The genome sequence of Rhodocytophaga aerolata KACC 12507.</title>
        <authorList>
            <person name="Zhang X."/>
        </authorList>
    </citation>
    <scope>NUCLEOTIDE SEQUENCE</scope>
    <source>
        <strain evidence="3">KACC 12507</strain>
    </source>
</reference>
<keyword evidence="4" id="KW-1185">Reference proteome</keyword>
<dbReference type="EMBL" id="JAUKPO010000016">
    <property type="protein sequence ID" value="MDO1449165.1"/>
    <property type="molecule type" value="Genomic_DNA"/>
</dbReference>
<keyword evidence="3" id="KW-0808">Transferase</keyword>